<accession>A0AAP2DH32</accession>
<dbReference type="EMBL" id="JAHESF010000001">
    <property type="protein sequence ID" value="MBT1695479.1"/>
    <property type="molecule type" value="Genomic_DNA"/>
</dbReference>
<dbReference type="SUPFAM" id="SSF53335">
    <property type="entry name" value="S-adenosyl-L-methionine-dependent methyltransferases"/>
    <property type="match status" value="1"/>
</dbReference>
<protein>
    <submittedName>
        <fullName evidence="1">Class I SAM-dependent methyltransferase</fullName>
        <ecNumber evidence="1">2.1.1.-</ecNumber>
    </submittedName>
</protein>
<dbReference type="InterPro" id="IPR029063">
    <property type="entry name" value="SAM-dependent_MTases_sf"/>
</dbReference>
<gene>
    <name evidence="1" type="ORF">KK083_01235</name>
</gene>
<dbReference type="GO" id="GO:0032259">
    <property type="term" value="P:methylation"/>
    <property type="evidence" value="ECO:0007669"/>
    <property type="project" value="UniProtKB-KW"/>
</dbReference>
<dbReference type="Gene3D" id="3.40.50.150">
    <property type="entry name" value="Vaccinia Virus protein VP39"/>
    <property type="match status" value="1"/>
</dbReference>
<organism evidence="1 2">
    <name type="scientific">Chryseosolibacter histidini</name>
    <dbReference type="NCBI Taxonomy" id="2782349"/>
    <lineage>
        <taxon>Bacteria</taxon>
        <taxon>Pseudomonadati</taxon>
        <taxon>Bacteroidota</taxon>
        <taxon>Cytophagia</taxon>
        <taxon>Cytophagales</taxon>
        <taxon>Chryseotaleaceae</taxon>
        <taxon>Chryseosolibacter</taxon>
    </lineage>
</organism>
<dbReference type="EC" id="2.1.1.-" evidence="1"/>
<comment type="caution">
    <text evidence="1">The sequence shown here is derived from an EMBL/GenBank/DDBJ whole genome shotgun (WGS) entry which is preliminary data.</text>
</comment>
<dbReference type="PANTHER" id="PTHR40036">
    <property type="entry name" value="MACROCIN O-METHYLTRANSFERASE"/>
    <property type="match status" value="1"/>
</dbReference>
<keyword evidence="1" id="KW-0808">Transferase</keyword>
<sequence>MEHTTFILKYLRKRELTRAQRFFHPLIKKFNDLDLNIRIYYKNDELNRKLSIRKPQYENLLIGDCTSIEKMMNIYFLLQQTLRLNIEGDVVELGCYRGTSAAVIREMLNQFSSNKRFHVYDSFQGLPDESSFDGPSRLLKKGQLKTSKDNLIGLFRSRGLELPEIHEGWFNETLPTQLPEKIAFAHLDGDFYDSIMDSLVNVYPRLSPGAVAVIDDFCDPSVLDIHNILPGVKKACDDFFADKPEKVQVLLCGGQSQAYFIKK</sequence>
<proteinExistence type="predicted"/>
<dbReference type="PANTHER" id="PTHR40036:SF1">
    <property type="entry name" value="MACROCIN O-METHYLTRANSFERASE"/>
    <property type="match status" value="1"/>
</dbReference>
<reference evidence="1 2" key="1">
    <citation type="submission" date="2021-05" db="EMBL/GenBank/DDBJ databases">
        <title>A Polyphasic approach of four new species of the genus Ohtaekwangia: Ohtaekwangia histidinii sp. nov., Ohtaekwangia cretensis sp. nov., Ohtaekwangia indiensis sp. nov., Ohtaekwangia reichenbachii sp. nov. from diverse environment.</title>
        <authorList>
            <person name="Octaviana S."/>
        </authorList>
    </citation>
    <scope>NUCLEOTIDE SEQUENCE [LARGE SCALE GENOMIC DNA]</scope>
    <source>
        <strain evidence="1 2">PWU4</strain>
    </source>
</reference>
<dbReference type="AlphaFoldDB" id="A0AAP2DH32"/>
<dbReference type="GO" id="GO:0008168">
    <property type="term" value="F:methyltransferase activity"/>
    <property type="evidence" value="ECO:0007669"/>
    <property type="project" value="UniProtKB-KW"/>
</dbReference>
<name>A0AAP2DH32_9BACT</name>
<dbReference type="InterPro" id="IPR008884">
    <property type="entry name" value="TylF_MeTrfase"/>
</dbReference>
<dbReference type="Proteomes" id="UP001319200">
    <property type="component" value="Unassembled WGS sequence"/>
</dbReference>
<dbReference type="RefSeq" id="WP_254159680.1">
    <property type="nucleotide sequence ID" value="NZ_JAHESF010000001.1"/>
</dbReference>
<evidence type="ECO:0000313" key="2">
    <source>
        <dbReference type="Proteomes" id="UP001319200"/>
    </source>
</evidence>
<dbReference type="Pfam" id="PF05711">
    <property type="entry name" value="TylF"/>
    <property type="match status" value="1"/>
</dbReference>
<keyword evidence="2" id="KW-1185">Reference proteome</keyword>
<evidence type="ECO:0000313" key="1">
    <source>
        <dbReference type="EMBL" id="MBT1695479.1"/>
    </source>
</evidence>
<keyword evidence="1" id="KW-0489">Methyltransferase</keyword>